<dbReference type="Gramene" id="RZC74959">
    <property type="protein sequence ID" value="RZC74959"/>
    <property type="gene ID" value="C5167_050441"/>
</dbReference>
<dbReference type="AlphaFoldDB" id="A0A4Y7KSM4"/>
<dbReference type="Proteomes" id="UP000316621">
    <property type="component" value="Chromosome 8"/>
</dbReference>
<name>A0A4Y7KSM4_PAPSO</name>
<keyword evidence="2" id="KW-1185">Reference proteome</keyword>
<sequence>MSIKGVVTQGGTPKTLCSWDMDMTIWLFMAKAEVSKIANRGTGFAWECTCTLIRQNNIFLGVVTPPSKLVPPLAALEVRK</sequence>
<accession>A0A4Y7KSM4</accession>
<evidence type="ECO:0000313" key="2">
    <source>
        <dbReference type="Proteomes" id="UP000316621"/>
    </source>
</evidence>
<gene>
    <name evidence="1" type="ORF">C5167_050441</name>
</gene>
<reference evidence="1 2" key="1">
    <citation type="journal article" date="2018" name="Science">
        <title>The opium poppy genome and morphinan production.</title>
        <authorList>
            <person name="Guo L."/>
            <person name="Winzer T."/>
            <person name="Yang X."/>
            <person name="Li Y."/>
            <person name="Ning Z."/>
            <person name="He Z."/>
            <person name="Teodor R."/>
            <person name="Lu Y."/>
            <person name="Bowser T.A."/>
            <person name="Graham I.A."/>
            <person name="Ye K."/>
        </authorList>
    </citation>
    <scope>NUCLEOTIDE SEQUENCE [LARGE SCALE GENOMIC DNA]</scope>
    <source>
        <strain evidence="2">cv. HN1</strain>
        <tissue evidence="1">Leaves</tissue>
    </source>
</reference>
<evidence type="ECO:0000313" key="1">
    <source>
        <dbReference type="EMBL" id="RZC74959.1"/>
    </source>
</evidence>
<proteinExistence type="predicted"/>
<protein>
    <submittedName>
        <fullName evidence="1">Uncharacterized protein</fullName>
    </submittedName>
</protein>
<organism evidence="1 2">
    <name type="scientific">Papaver somniferum</name>
    <name type="common">Opium poppy</name>
    <dbReference type="NCBI Taxonomy" id="3469"/>
    <lineage>
        <taxon>Eukaryota</taxon>
        <taxon>Viridiplantae</taxon>
        <taxon>Streptophyta</taxon>
        <taxon>Embryophyta</taxon>
        <taxon>Tracheophyta</taxon>
        <taxon>Spermatophyta</taxon>
        <taxon>Magnoliopsida</taxon>
        <taxon>Ranunculales</taxon>
        <taxon>Papaveraceae</taxon>
        <taxon>Papaveroideae</taxon>
        <taxon>Papaver</taxon>
    </lineage>
</organism>
<dbReference type="EMBL" id="CM010722">
    <property type="protein sequence ID" value="RZC74959.1"/>
    <property type="molecule type" value="Genomic_DNA"/>
</dbReference>